<keyword evidence="1" id="KW-0676">Redox-active center</keyword>
<dbReference type="Gene3D" id="3.40.30.10">
    <property type="entry name" value="Glutaredoxin"/>
    <property type="match status" value="1"/>
</dbReference>
<evidence type="ECO:0008006" key="5">
    <source>
        <dbReference type="Google" id="ProtNLM"/>
    </source>
</evidence>
<gene>
    <name evidence="3" type="ORF">W97_02532</name>
</gene>
<protein>
    <recommendedName>
        <fullName evidence="5">Selenoprotein W-like protein</fullName>
    </recommendedName>
</protein>
<dbReference type="AlphaFoldDB" id="R7YMZ6"/>
<sequence>MTSNESSGASQSAQISLPRVVITYCTQCRWMLRAAYFAQELLSTFGTTIGEIALKPATGGIFQVHLVSSTKTLSRRALAEDRQTYVPATAATEPEKGVDNPSAQIKDALLWDRKAEGGFPETKILKQRLRDHLDPSKDLGHSDKHGKGSTKAQPERSEHIKPHNLDQTDKDAAEKAVQSSVQQGPDETICETCG</sequence>
<dbReference type="InterPro" id="IPR036249">
    <property type="entry name" value="Thioredoxin-like_sf"/>
</dbReference>
<accession>R7YMZ6</accession>
<dbReference type="eggNOG" id="ENOG502S6UH">
    <property type="taxonomic scope" value="Eukaryota"/>
</dbReference>
<evidence type="ECO:0000313" key="4">
    <source>
        <dbReference type="Proteomes" id="UP000016924"/>
    </source>
</evidence>
<dbReference type="PANTHER" id="PTHR36417:SF2">
    <property type="entry name" value="SELENOPROTEIN DOMAIN PROTEIN (AFU_ORTHOLOGUE AFUA_1G05220)"/>
    <property type="match status" value="1"/>
</dbReference>
<dbReference type="GeneID" id="19899843"/>
<dbReference type="Pfam" id="PF10262">
    <property type="entry name" value="Rdx"/>
    <property type="match status" value="1"/>
</dbReference>
<proteinExistence type="predicted"/>
<dbReference type="SUPFAM" id="SSF52833">
    <property type="entry name" value="Thioredoxin-like"/>
    <property type="match status" value="1"/>
</dbReference>
<reference evidence="4" key="1">
    <citation type="submission" date="2012-06" db="EMBL/GenBank/DDBJ databases">
        <title>The genome sequence of Coniosporium apollinis CBS 100218.</title>
        <authorList>
            <consortium name="The Broad Institute Genome Sequencing Platform"/>
            <person name="Cuomo C."/>
            <person name="Gorbushina A."/>
            <person name="Noack S."/>
            <person name="Walker B."/>
            <person name="Young S.K."/>
            <person name="Zeng Q."/>
            <person name="Gargeya S."/>
            <person name="Fitzgerald M."/>
            <person name="Haas B."/>
            <person name="Abouelleil A."/>
            <person name="Alvarado L."/>
            <person name="Arachchi H.M."/>
            <person name="Berlin A.M."/>
            <person name="Chapman S.B."/>
            <person name="Goldberg J."/>
            <person name="Griggs A."/>
            <person name="Gujja S."/>
            <person name="Hansen M."/>
            <person name="Howarth C."/>
            <person name="Imamovic A."/>
            <person name="Larimer J."/>
            <person name="McCowan C."/>
            <person name="Montmayeur A."/>
            <person name="Murphy C."/>
            <person name="Neiman D."/>
            <person name="Pearson M."/>
            <person name="Priest M."/>
            <person name="Roberts A."/>
            <person name="Saif S."/>
            <person name="Shea T."/>
            <person name="Sisk P."/>
            <person name="Sykes S."/>
            <person name="Wortman J."/>
            <person name="Nusbaum C."/>
            <person name="Birren B."/>
        </authorList>
    </citation>
    <scope>NUCLEOTIDE SEQUENCE [LARGE SCALE GENOMIC DNA]</scope>
    <source>
        <strain evidence="4">CBS 100218</strain>
    </source>
</reference>
<dbReference type="OrthoDB" id="60822at2759"/>
<dbReference type="EMBL" id="JH767562">
    <property type="protein sequence ID" value="EON63305.1"/>
    <property type="molecule type" value="Genomic_DNA"/>
</dbReference>
<evidence type="ECO:0000256" key="2">
    <source>
        <dbReference type="SAM" id="MobiDB-lite"/>
    </source>
</evidence>
<name>R7YMZ6_CONA1</name>
<dbReference type="HOGENOM" id="CLU_068510_1_2_1"/>
<dbReference type="Proteomes" id="UP000016924">
    <property type="component" value="Unassembled WGS sequence"/>
</dbReference>
<dbReference type="RefSeq" id="XP_007778622.1">
    <property type="nucleotide sequence ID" value="XM_007780432.1"/>
</dbReference>
<dbReference type="PANTHER" id="PTHR36417">
    <property type="entry name" value="SELENOPROTEIN DOMAIN PROTEIN (AFU_ORTHOLOGUE AFUA_1G05220)"/>
    <property type="match status" value="1"/>
</dbReference>
<keyword evidence="4" id="KW-1185">Reference proteome</keyword>
<feature type="region of interest" description="Disordered" evidence="2">
    <location>
        <begin position="133"/>
        <end position="194"/>
    </location>
</feature>
<feature type="compositionally biased region" description="Basic and acidic residues" evidence="2">
    <location>
        <begin position="153"/>
        <end position="174"/>
    </location>
</feature>
<organism evidence="3 4">
    <name type="scientific">Coniosporium apollinis (strain CBS 100218)</name>
    <name type="common">Rock-inhabiting black yeast</name>
    <dbReference type="NCBI Taxonomy" id="1168221"/>
    <lineage>
        <taxon>Eukaryota</taxon>
        <taxon>Fungi</taxon>
        <taxon>Dikarya</taxon>
        <taxon>Ascomycota</taxon>
        <taxon>Pezizomycotina</taxon>
        <taxon>Dothideomycetes</taxon>
        <taxon>Dothideomycetes incertae sedis</taxon>
        <taxon>Coniosporium</taxon>
    </lineage>
</organism>
<dbReference type="OMA" id="WVSTELM"/>
<evidence type="ECO:0000313" key="3">
    <source>
        <dbReference type="EMBL" id="EON63305.1"/>
    </source>
</evidence>
<evidence type="ECO:0000256" key="1">
    <source>
        <dbReference type="ARBA" id="ARBA00023284"/>
    </source>
</evidence>
<dbReference type="InterPro" id="IPR011893">
    <property type="entry name" value="Selenoprotein_Rdx-typ"/>
</dbReference>
<feature type="compositionally biased region" description="Basic and acidic residues" evidence="2">
    <location>
        <begin position="133"/>
        <end position="146"/>
    </location>
</feature>